<evidence type="ECO:0000313" key="2">
    <source>
        <dbReference type="EMBL" id="GAA4947532.1"/>
    </source>
</evidence>
<gene>
    <name evidence="2" type="ORF">GCM10023224_34010</name>
</gene>
<comment type="caution">
    <text evidence="2">The sequence shown here is derived from an EMBL/GenBank/DDBJ whole genome shotgun (WGS) entry which is preliminary data.</text>
</comment>
<dbReference type="PANTHER" id="PTHR23026">
    <property type="entry name" value="NADPH NITROREDUCTASE"/>
    <property type="match status" value="1"/>
</dbReference>
<dbReference type="InterPro" id="IPR000415">
    <property type="entry name" value="Nitroreductase-like"/>
</dbReference>
<dbReference type="RefSeq" id="WP_345557354.1">
    <property type="nucleotide sequence ID" value="NZ_BAABIK010000019.1"/>
</dbReference>
<dbReference type="SUPFAM" id="SSF55469">
    <property type="entry name" value="FMN-dependent nitroreductase-like"/>
    <property type="match status" value="1"/>
</dbReference>
<evidence type="ECO:0000313" key="3">
    <source>
        <dbReference type="Proteomes" id="UP001499993"/>
    </source>
</evidence>
<dbReference type="Gene3D" id="3.40.109.10">
    <property type="entry name" value="NADH Oxidase"/>
    <property type="match status" value="1"/>
</dbReference>
<dbReference type="PANTHER" id="PTHR23026:SF123">
    <property type="entry name" value="NAD(P)H NITROREDUCTASE RV3131-RELATED"/>
    <property type="match status" value="1"/>
</dbReference>
<proteinExistence type="predicted"/>
<dbReference type="NCBIfam" id="NF047509">
    <property type="entry name" value="Rv3131_FMN_oxido"/>
    <property type="match status" value="1"/>
</dbReference>
<dbReference type="EMBL" id="BAABIK010000019">
    <property type="protein sequence ID" value="GAA4947532.1"/>
    <property type="molecule type" value="Genomic_DNA"/>
</dbReference>
<dbReference type="InterPro" id="IPR050627">
    <property type="entry name" value="Nitroreductase/BluB"/>
</dbReference>
<sequence length="324" mass="34602">MDTRKPHSAAHPPLRAALQAGQRAPSVANTRPWILSDEGDRIALIADTDQRLDTADPQARELLISCGAALYNVRAAMRAEGRTPEVAILPDPDRPGRLAEIAAGRASEPDDEARTHARAIGRRRTHRGLFAADIDDLALVRRLGTAAAAEGATLQPLTTEPLIRCLAGLVSAAEHLHRHEHSHPHQPANRLRTAAPSPDFAAHDFPTDPDGDGSDALFPRRDHGHSRIPGMPDSPGAVTGTLALLTTTEDTRAAWLAAGQALQRVLLAAAAEGVSAAFHTQPLEEPALRAFTTTRLCDGAHPQMILRLGRTLPHTATPTDPPPR</sequence>
<feature type="region of interest" description="Disordered" evidence="1">
    <location>
        <begin position="176"/>
        <end position="235"/>
    </location>
</feature>
<organism evidence="2 3">
    <name type="scientific">Streptomonospora halophila</name>
    <dbReference type="NCBI Taxonomy" id="427369"/>
    <lineage>
        <taxon>Bacteria</taxon>
        <taxon>Bacillati</taxon>
        <taxon>Actinomycetota</taxon>
        <taxon>Actinomycetes</taxon>
        <taxon>Streptosporangiales</taxon>
        <taxon>Nocardiopsidaceae</taxon>
        <taxon>Streptomonospora</taxon>
    </lineage>
</organism>
<keyword evidence="3" id="KW-1185">Reference proteome</keyword>
<dbReference type="Proteomes" id="UP001499993">
    <property type="component" value="Unassembled WGS sequence"/>
</dbReference>
<evidence type="ECO:0000256" key="1">
    <source>
        <dbReference type="SAM" id="MobiDB-lite"/>
    </source>
</evidence>
<name>A0ABP9GLQ9_9ACTN</name>
<protein>
    <submittedName>
        <fullName evidence="2">NAD(P)H nitroreductase</fullName>
    </submittedName>
</protein>
<reference evidence="3" key="1">
    <citation type="journal article" date="2019" name="Int. J. Syst. Evol. Microbiol.">
        <title>The Global Catalogue of Microorganisms (GCM) 10K type strain sequencing project: providing services to taxonomists for standard genome sequencing and annotation.</title>
        <authorList>
            <consortium name="The Broad Institute Genomics Platform"/>
            <consortium name="The Broad Institute Genome Sequencing Center for Infectious Disease"/>
            <person name="Wu L."/>
            <person name="Ma J."/>
        </authorList>
    </citation>
    <scope>NUCLEOTIDE SEQUENCE [LARGE SCALE GENOMIC DNA]</scope>
    <source>
        <strain evidence="3">JCM 18123</strain>
    </source>
</reference>
<accession>A0ABP9GLQ9</accession>